<gene>
    <name evidence="2" type="ORF">B4U37_14310</name>
</gene>
<dbReference type="GeneID" id="96739592"/>
<dbReference type="Proteomes" id="UP000195573">
    <property type="component" value="Chromosome"/>
</dbReference>
<evidence type="ECO:0008006" key="4">
    <source>
        <dbReference type="Google" id="ProtNLM"/>
    </source>
</evidence>
<dbReference type="Gene3D" id="6.10.320.10">
    <property type="match status" value="1"/>
</dbReference>
<feature type="coiled-coil region" evidence="1">
    <location>
        <begin position="3"/>
        <end position="64"/>
    </location>
</feature>
<protein>
    <recommendedName>
        <fullName evidence="4">Septicolysin</fullName>
    </recommendedName>
</protein>
<keyword evidence="3" id="KW-1185">Reference proteome</keyword>
<sequence>MKLAEALILRADYQKRVEQLKNRLLQNVRVQEGDEPNEDPKLLLKELTELLEKLRRLIQQINKTNLYTKFDKVESLADALASRDVIGQERKIYSELLDQASMKLERYSRAEIKYITTISVKEMQKHVNELSQKYRLYDVKIQELNWKTDLHSS</sequence>
<evidence type="ECO:0000313" key="3">
    <source>
        <dbReference type="Proteomes" id="UP000195573"/>
    </source>
</evidence>
<reference evidence="2 3" key="1">
    <citation type="submission" date="2017-04" db="EMBL/GenBank/DDBJ databases">
        <title>Complete Genome Sequence of the Bacillus horikoshii 20a strain from Cuatro Cienegas, Coahuila, Mexico.</title>
        <authorList>
            <person name="Zarza E."/>
            <person name="Alcaraz L.D."/>
            <person name="Aguilar-Salinas B."/>
            <person name="Islas A."/>
            <person name="Olmedo-Alvarez G."/>
        </authorList>
    </citation>
    <scope>NUCLEOTIDE SEQUENCE [LARGE SCALE GENOMIC DNA]</scope>
    <source>
        <strain evidence="2 3">20a</strain>
    </source>
</reference>
<dbReference type="CDD" id="cd12208">
    <property type="entry name" value="DIP1984-like"/>
    <property type="match status" value="1"/>
</dbReference>
<evidence type="ECO:0000313" key="2">
    <source>
        <dbReference type="EMBL" id="ART77150.1"/>
    </source>
</evidence>
<proteinExistence type="predicted"/>
<dbReference type="NCBIfam" id="NF038048">
    <property type="entry name" value="DIP1984_fam"/>
    <property type="match status" value="1"/>
</dbReference>
<dbReference type="EMBL" id="CP020880">
    <property type="protein sequence ID" value="ART77150.1"/>
    <property type="molecule type" value="Genomic_DNA"/>
</dbReference>
<organism evidence="2 3">
    <name type="scientific">Sutcliffiella horikoshii</name>
    <dbReference type="NCBI Taxonomy" id="79883"/>
    <lineage>
        <taxon>Bacteria</taxon>
        <taxon>Bacillati</taxon>
        <taxon>Bacillota</taxon>
        <taxon>Bacilli</taxon>
        <taxon>Bacillales</taxon>
        <taxon>Bacillaceae</taxon>
        <taxon>Sutcliffiella</taxon>
    </lineage>
</organism>
<dbReference type="RefSeq" id="WP_088018777.1">
    <property type="nucleotide sequence ID" value="NZ_CP020880.1"/>
</dbReference>
<dbReference type="InterPro" id="IPR047741">
    <property type="entry name" value="DIP1984-like"/>
</dbReference>
<keyword evidence="1" id="KW-0175">Coiled coil</keyword>
<evidence type="ECO:0000256" key="1">
    <source>
        <dbReference type="SAM" id="Coils"/>
    </source>
</evidence>
<dbReference type="Pfam" id="PF20935">
    <property type="entry name" value="DUF6847"/>
    <property type="match status" value="1"/>
</dbReference>
<name>A0ABM6KLE5_9BACI</name>
<accession>A0ABM6KLE5</accession>